<organism evidence="1 2">
    <name type="scientific">candidate division WWE3 bacterium CG06_land_8_20_14_3_00_42_16</name>
    <dbReference type="NCBI Taxonomy" id="1975083"/>
    <lineage>
        <taxon>Bacteria</taxon>
        <taxon>Katanobacteria</taxon>
    </lineage>
</organism>
<evidence type="ECO:0000313" key="1">
    <source>
        <dbReference type="EMBL" id="PIU68924.1"/>
    </source>
</evidence>
<dbReference type="PANTHER" id="PTHR33677">
    <property type="entry name" value="TRANSCRIPTIONAL REPRESSOR FRMR-RELATED"/>
    <property type="match status" value="1"/>
</dbReference>
<dbReference type="PANTHER" id="PTHR33677:SF3">
    <property type="entry name" value="COPPER-SENSING TRANSCRIPTIONAL REPRESSOR RICR"/>
    <property type="match status" value="1"/>
</dbReference>
<dbReference type="Gene3D" id="1.20.58.1000">
    <property type="entry name" value="Metal-sensitive repressor, helix protomer"/>
    <property type="match status" value="1"/>
</dbReference>
<sequence>MKSMTKENYTQILSRLSKIEGQVRGVKSMIEKERDFTEVLTQLSAIKSGINQVALQLMFQQKEFREQENERVRKALSKFI</sequence>
<proteinExistence type="predicted"/>
<dbReference type="EMBL" id="PEWD01000043">
    <property type="protein sequence ID" value="PIU68924.1"/>
    <property type="molecule type" value="Genomic_DNA"/>
</dbReference>
<evidence type="ECO:0000313" key="2">
    <source>
        <dbReference type="Proteomes" id="UP000229916"/>
    </source>
</evidence>
<dbReference type="AlphaFoldDB" id="A0A2M7ANI4"/>
<protein>
    <submittedName>
        <fullName evidence="1">Transcriptional regulator</fullName>
    </submittedName>
</protein>
<dbReference type="Pfam" id="PF02583">
    <property type="entry name" value="Trns_repr_metal"/>
    <property type="match status" value="1"/>
</dbReference>
<name>A0A2M7ANI4_UNCKA</name>
<comment type="caution">
    <text evidence="1">The sequence shown here is derived from an EMBL/GenBank/DDBJ whole genome shotgun (WGS) entry which is preliminary data.</text>
</comment>
<dbReference type="GO" id="GO:0003677">
    <property type="term" value="F:DNA binding"/>
    <property type="evidence" value="ECO:0007669"/>
    <property type="project" value="InterPro"/>
</dbReference>
<dbReference type="CDD" id="cd10148">
    <property type="entry name" value="CsoR-like_DUF156"/>
    <property type="match status" value="1"/>
</dbReference>
<dbReference type="GO" id="GO:0046872">
    <property type="term" value="F:metal ion binding"/>
    <property type="evidence" value="ECO:0007669"/>
    <property type="project" value="InterPro"/>
</dbReference>
<dbReference type="Proteomes" id="UP000229916">
    <property type="component" value="Unassembled WGS sequence"/>
</dbReference>
<accession>A0A2M7ANI4</accession>
<dbReference type="GO" id="GO:0045892">
    <property type="term" value="P:negative regulation of DNA-templated transcription"/>
    <property type="evidence" value="ECO:0007669"/>
    <property type="project" value="UniProtKB-ARBA"/>
</dbReference>
<dbReference type="InterPro" id="IPR003735">
    <property type="entry name" value="Metal_Tscrpt_repr"/>
</dbReference>
<reference evidence="2" key="1">
    <citation type="submission" date="2017-09" db="EMBL/GenBank/DDBJ databases">
        <title>Depth-based differentiation of microbial function through sediment-hosted aquifers and enrichment of novel symbionts in the deep terrestrial subsurface.</title>
        <authorList>
            <person name="Probst A.J."/>
            <person name="Ladd B."/>
            <person name="Jarett J.K."/>
            <person name="Geller-Mcgrath D.E."/>
            <person name="Sieber C.M.K."/>
            <person name="Emerson J.B."/>
            <person name="Anantharaman K."/>
            <person name="Thomas B.C."/>
            <person name="Malmstrom R."/>
            <person name="Stieglmeier M."/>
            <person name="Klingl A."/>
            <person name="Woyke T."/>
            <person name="Ryan C.M."/>
            <person name="Banfield J.F."/>
        </authorList>
    </citation>
    <scope>NUCLEOTIDE SEQUENCE [LARGE SCALE GENOMIC DNA]</scope>
</reference>
<gene>
    <name evidence="1" type="ORF">COS81_02110</name>
</gene>
<dbReference type="InterPro" id="IPR038390">
    <property type="entry name" value="Metal_Tscrpt_repr_sf"/>
</dbReference>